<comment type="caution">
    <text evidence="1">The sequence shown here is derived from an EMBL/GenBank/DDBJ whole genome shotgun (WGS) entry which is preliminary data.</text>
</comment>
<sequence length="72" mass="7781">MRPQAVQLHGKGGFGCKSLGQCVGRVGTGIIYQVELKGLGRKILPAQAIKEQGQVGGLIAHHYQQADEGRRW</sequence>
<dbReference type="EMBL" id="AODQ01000193">
    <property type="protein sequence ID" value="EMR00760.1"/>
    <property type="molecule type" value="Genomic_DNA"/>
</dbReference>
<reference evidence="1 2" key="1">
    <citation type="journal article" date="2013" name="Genome Announc.">
        <title>Draft Genome Sequence of Cesiribacter andamanensis Strain AMV16T, Isolated from a Soil Sample from a Mud Volcano in the Andaman Islands, India.</title>
        <authorList>
            <person name="Shivaji S."/>
            <person name="Ara S."/>
            <person name="Begum Z."/>
            <person name="Srinivas T.N."/>
            <person name="Singh A."/>
            <person name="Kumar Pinnaka A."/>
        </authorList>
    </citation>
    <scope>NUCLEOTIDE SEQUENCE [LARGE SCALE GENOMIC DNA]</scope>
    <source>
        <strain evidence="1 2">AMV16</strain>
    </source>
</reference>
<keyword evidence="2" id="KW-1185">Reference proteome</keyword>
<evidence type="ECO:0000313" key="2">
    <source>
        <dbReference type="Proteomes" id="UP000011910"/>
    </source>
</evidence>
<name>M7NG38_9BACT</name>
<proteinExistence type="predicted"/>
<protein>
    <submittedName>
        <fullName evidence="1">Uncharacterized protein</fullName>
    </submittedName>
</protein>
<dbReference type="AlphaFoldDB" id="M7NG38"/>
<accession>M7NG38</accession>
<evidence type="ECO:0000313" key="1">
    <source>
        <dbReference type="EMBL" id="EMR00760.1"/>
    </source>
</evidence>
<gene>
    <name evidence="1" type="ORF">ADICEAN_04123</name>
</gene>
<organism evidence="1 2">
    <name type="scientific">Cesiribacter andamanensis AMV16</name>
    <dbReference type="NCBI Taxonomy" id="1279009"/>
    <lineage>
        <taxon>Bacteria</taxon>
        <taxon>Pseudomonadati</taxon>
        <taxon>Bacteroidota</taxon>
        <taxon>Cytophagia</taxon>
        <taxon>Cytophagales</taxon>
        <taxon>Cesiribacteraceae</taxon>
        <taxon>Cesiribacter</taxon>
    </lineage>
</organism>
<dbReference type="Proteomes" id="UP000011910">
    <property type="component" value="Unassembled WGS sequence"/>
</dbReference>